<accession>A0A2V5K7F7</accession>
<sequence>MWVLWYNGKRYGEPMSRMEALRHFSRLKHVCIGLQLRYIRLKPRFSREEQWKSVMEKWAAADAHTG</sequence>
<reference evidence="1 2" key="1">
    <citation type="submission" date="2018-05" db="EMBL/GenBank/DDBJ databases">
        <title>Paenibacillus flagellatus sp. nov., isolated from selenium mineral soil.</title>
        <authorList>
            <person name="Dai X."/>
        </authorList>
    </citation>
    <scope>NUCLEOTIDE SEQUENCE [LARGE SCALE GENOMIC DNA]</scope>
    <source>
        <strain evidence="1 2">DXL2</strain>
    </source>
</reference>
<dbReference type="AlphaFoldDB" id="A0A2V5K7F7"/>
<dbReference type="Proteomes" id="UP000247476">
    <property type="component" value="Unassembled WGS sequence"/>
</dbReference>
<protein>
    <submittedName>
        <fullName evidence="1">Uncharacterized protein</fullName>
    </submittedName>
</protein>
<name>A0A2V5K7F7_9BACL</name>
<dbReference type="RefSeq" id="WP_110840909.1">
    <property type="nucleotide sequence ID" value="NZ_QJVJ01000006.1"/>
</dbReference>
<comment type="caution">
    <text evidence="1">The sequence shown here is derived from an EMBL/GenBank/DDBJ whole genome shotgun (WGS) entry which is preliminary data.</text>
</comment>
<dbReference type="EMBL" id="QJVJ01000006">
    <property type="protein sequence ID" value="PYI53924.1"/>
    <property type="molecule type" value="Genomic_DNA"/>
</dbReference>
<gene>
    <name evidence="1" type="ORF">DLM86_15330</name>
</gene>
<organism evidence="1 2">
    <name type="scientific">Paenibacillus flagellatus</name>
    <dbReference type="NCBI Taxonomy" id="2211139"/>
    <lineage>
        <taxon>Bacteria</taxon>
        <taxon>Bacillati</taxon>
        <taxon>Bacillota</taxon>
        <taxon>Bacilli</taxon>
        <taxon>Bacillales</taxon>
        <taxon>Paenibacillaceae</taxon>
        <taxon>Paenibacillus</taxon>
    </lineage>
</organism>
<evidence type="ECO:0000313" key="1">
    <source>
        <dbReference type="EMBL" id="PYI53924.1"/>
    </source>
</evidence>
<proteinExistence type="predicted"/>
<evidence type="ECO:0000313" key="2">
    <source>
        <dbReference type="Proteomes" id="UP000247476"/>
    </source>
</evidence>
<keyword evidence="2" id="KW-1185">Reference proteome</keyword>